<accession>A0A4Q1C9Q4</accession>
<reference evidence="8 9" key="1">
    <citation type="submission" date="2019-01" db="EMBL/GenBank/DDBJ databases">
        <title>Lacunisphaera sp. strain TWA-58.</title>
        <authorList>
            <person name="Chen W.-M."/>
        </authorList>
    </citation>
    <scope>NUCLEOTIDE SEQUENCE [LARGE SCALE GENOMIC DNA]</scope>
    <source>
        <strain evidence="8 9">TWA-58</strain>
    </source>
</reference>
<keyword evidence="3" id="KW-0813">Transport</keyword>
<dbReference type="PROSITE" id="PS01116">
    <property type="entry name" value="XANTH_URACIL_PERMASE"/>
    <property type="match status" value="1"/>
</dbReference>
<dbReference type="PANTHER" id="PTHR42810:SF2">
    <property type="entry name" value="PURINE PERMEASE C1399.01C-RELATED"/>
    <property type="match status" value="1"/>
</dbReference>
<dbReference type="Pfam" id="PF00860">
    <property type="entry name" value="Xan_ur_permease"/>
    <property type="match status" value="1"/>
</dbReference>
<keyword evidence="4 7" id="KW-0812">Transmembrane</keyword>
<keyword evidence="6 7" id="KW-0472">Membrane</keyword>
<feature type="transmembrane region" description="Helical" evidence="7">
    <location>
        <begin position="414"/>
        <end position="437"/>
    </location>
</feature>
<evidence type="ECO:0000256" key="7">
    <source>
        <dbReference type="SAM" id="Phobius"/>
    </source>
</evidence>
<feature type="transmembrane region" description="Helical" evidence="7">
    <location>
        <begin position="243"/>
        <end position="265"/>
    </location>
</feature>
<dbReference type="OrthoDB" id="9805749at2"/>
<feature type="transmembrane region" description="Helical" evidence="7">
    <location>
        <begin position="357"/>
        <end position="379"/>
    </location>
</feature>
<evidence type="ECO:0000256" key="4">
    <source>
        <dbReference type="ARBA" id="ARBA00022692"/>
    </source>
</evidence>
<feature type="transmembrane region" description="Helical" evidence="7">
    <location>
        <begin position="330"/>
        <end position="351"/>
    </location>
</feature>
<dbReference type="EMBL" id="SDHX01000001">
    <property type="protein sequence ID" value="RXK55616.1"/>
    <property type="molecule type" value="Genomic_DNA"/>
</dbReference>
<keyword evidence="9" id="KW-1185">Reference proteome</keyword>
<feature type="transmembrane region" description="Helical" evidence="7">
    <location>
        <begin position="91"/>
        <end position="108"/>
    </location>
</feature>
<dbReference type="Proteomes" id="UP000290218">
    <property type="component" value="Unassembled WGS sequence"/>
</dbReference>
<gene>
    <name evidence="8" type="ORF">ESB00_06935</name>
</gene>
<dbReference type="GO" id="GO:0042907">
    <property type="term" value="F:xanthine transmembrane transporter activity"/>
    <property type="evidence" value="ECO:0007669"/>
    <property type="project" value="TreeGrafter"/>
</dbReference>
<comment type="similarity">
    <text evidence="2">Belongs to the nucleobase:cation symporter-2 (NCS2) (TC 2.A.40) family.</text>
</comment>
<dbReference type="GO" id="GO:0005886">
    <property type="term" value="C:plasma membrane"/>
    <property type="evidence" value="ECO:0007669"/>
    <property type="project" value="UniProtKB-ARBA"/>
</dbReference>
<evidence type="ECO:0000256" key="6">
    <source>
        <dbReference type="ARBA" id="ARBA00023136"/>
    </source>
</evidence>
<dbReference type="AlphaFoldDB" id="A0A4Q1C9Q4"/>
<feature type="transmembrane region" description="Helical" evidence="7">
    <location>
        <begin position="114"/>
        <end position="135"/>
    </location>
</feature>
<dbReference type="NCBIfam" id="NF037981">
    <property type="entry name" value="NCS2_1"/>
    <property type="match status" value="1"/>
</dbReference>
<evidence type="ECO:0000313" key="8">
    <source>
        <dbReference type="EMBL" id="RXK55616.1"/>
    </source>
</evidence>
<comment type="caution">
    <text evidence="8">The sequence shown here is derived from an EMBL/GenBank/DDBJ whole genome shotgun (WGS) entry which is preliminary data.</text>
</comment>
<comment type="subcellular location">
    <subcellularLocation>
        <location evidence="1">Membrane</location>
        <topology evidence="1">Multi-pass membrane protein</topology>
    </subcellularLocation>
</comment>
<name>A0A4Q1C9Q4_9BACT</name>
<feature type="transmembrane region" description="Helical" evidence="7">
    <location>
        <begin position="177"/>
        <end position="196"/>
    </location>
</feature>
<dbReference type="NCBIfam" id="TIGR00801">
    <property type="entry name" value="ncs2"/>
    <property type="match status" value="1"/>
</dbReference>
<dbReference type="RefSeq" id="WP_129046981.1">
    <property type="nucleotide sequence ID" value="NZ_SDHX01000001.1"/>
</dbReference>
<evidence type="ECO:0000313" key="9">
    <source>
        <dbReference type="Proteomes" id="UP000290218"/>
    </source>
</evidence>
<dbReference type="InterPro" id="IPR006043">
    <property type="entry name" value="NCS2"/>
</dbReference>
<feature type="transmembrane region" description="Helical" evidence="7">
    <location>
        <begin position="142"/>
        <end position="165"/>
    </location>
</feature>
<feature type="transmembrane region" description="Helical" evidence="7">
    <location>
        <begin position="388"/>
        <end position="408"/>
    </location>
</feature>
<sequence>MEVLPPPTTPDKSATIIYGLEDRIPLGPSVLVGVQHVSAMVVGTVTPPLILAGALKFSQADTAYLVSIALLASAFGTWLQCRRRGPVGSGLLSVTGTSFAFLQPLSAAGQAGGLALMLGISCVTAPMLIVLAPFIARLKRVFTPLVSGVVVLLIGASLIPTAFYGLAAPVAPGAPPWLGLVVGLVVIAVIVVAQATGRSWARIAGAALGVVAGCLVVGLVGGLKAPEPGAGWFTMPRLFPHGFAFEWKFVPPFLFITLVSMLEAIGDITATSQLSGLPAKGPDHWKRLSGGVLADGITSTVSALFGGFPSATYAQNNGVIQITGVASRRVGYVMAVILAVLGLVPLVGRWITVMPPAVLGGLALMMFGLVAVAGVRLLLTVGLGQREGVIVALSLGMGLGLPTQPALLASLPGWLHGLLESGISAGGLTALVLTLLWPGKDEPTESS</sequence>
<dbReference type="InterPro" id="IPR006042">
    <property type="entry name" value="Xan_ur_permease"/>
</dbReference>
<dbReference type="PANTHER" id="PTHR42810">
    <property type="entry name" value="PURINE PERMEASE C1399.01C-RELATED"/>
    <property type="match status" value="1"/>
</dbReference>
<feature type="transmembrane region" description="Helical" evidence="7">
    <location>
        <begin position="203"/>
        <end position="223"/>
    </location>
</feature>
<feature type="transmembrane region" description="Helical" evidence="7">
    <location>
        <begin position="62"/>
        <end position="79"/>
    </location>
</feature>
<organism evidence="8 9">
    <name type="scientific">Oleiharenicola lentus</name>
    <dbReference type="NCBI Taxonomy" id="2508720"/>
    <lineage>
        <taxon>Bacteria</taxon>
        <taxon>Pseudomonadati</taxon>
        <taxon>Verrucomicrobiota</taxon>
        <taxon>Opitutia</taxon>
        <taxon>Opitutales</taxon>
        <taxon>Opitutaceae</taxon>
        <taxon>Oleiharenicola</taxon>
    </lineage>
</organism>
<evidence type="ECO:0000256" key="3">
    <source>
        <dbReference type="ARBA" id="ARBA00022448"/>
    </source>
</evidence>
<evidence type="ECO:0000256" key="2">
    <source>
        <dbReference type="ARBA" id="ARBA00008821"/>
    </source>
</evidence>
<evidence type="ECO:0000256" key="1">
    <source>
        <dbReference type="ARBA" id="ARBA00004141"/>
    </source>
</evidence>
<proteinExistence type="inferred from homology"/>
<protein>
    <submittedName>
        <fullName evidence="8">Uracil-xanthine permease</fullName>
    </submittedName>
</protein>
<keyword evidence="5 7" id="KW-1133">Transmembrane helix</keyword>
<evidence type="ECO:0000256" key="5">
    <source>
        <dbReference type="ARBA" id="ARBA00022989"/>
    </source>
</evidence>